<keyword evidence="2" id="KW-0186">Copper</keyword>
<dbReference type="InParanoid" id="A0A251SYI5"/>
<keyword evidence="6" id="KW-0732">Signal</keyword>
<reference evidence="8" key="3">
    <citation type="submission" date="2020-06" db="EMBL/GenBank/DDBJ databases">
        <title>Helianthus annuus Genome sequencing and assembly Release 2.</title>
        <authorList>
            <person name="Gouzy J."/>
            <person name="Langlade N."/>
            <person name="Munos S."/>
        </authorList>
    </citation>
    <scope>NUCLEOTIDE SEQUENCE</scope>
    <source>
        <tissue evidence="8">Leaves</tissue>
    </source>
</reference>
<dbReference type="Gene3D" id="2.60.40.420">
    <property type="entry name" value="Cupredoxins - blue copper proteins"/>
    <property type="match status" value="1"/>
</dbReference>
<accession>A0A251SYI5</accession>
<feature type="signal peptide" evidence="6">
    <location>
        <begin position="1"/>
        <end position="28"/>
    </location>
</feature>
<dbReference type="Proteomes" id="UP000215914">
    <property type="component" value="Chromosome 12"/>
</dbReference>
<keyword evidence="10" id="KW-1185">Reference proteome</keyword>
<gene>
    <name evidence="9" type="ORF">HannXRQ_Chr12g0356711</name>
    <name evidence="8" type="ORF">HanXRQr2_Chr12g0524131</name>
</gene>
<dbReference type="PANTHER" id="PTHR33021">
    <property type="entry name" value="BLUE COPPER PROTEIN"/>
    <property type="match status" value="1"/>
</dbReference>
<dbReference type="SUPFAM" id="SSF49503">
    <property type="entry name" value="Cupredoxins"/>
    <property type="match status" value="1"/>
</dbReference>
<evidence type="ECO:0000313" key="10">
    <source>
        <dbReference type="Proteomes" id="UP000215914"/>
    </source>
</evidence>
<dbReference type="EMBL" id="CM007901">
    <property type="protein sequence ID" value="OTG03927.1"/>
    <property type="molecule type" value="Genomic_DNA"/>
</dbReference>
<dbReference type="CDD" id="cd13920">
    <property type="entry name" value="Stellacyanin"/>
    <property type="match status" value="1"/>
</dbReference>
<sequence>MAAMKSSTTMFMMMMLIVASMQMHSSLAQTRHVVGGDALGWNIPSNGAAAYTTWASQQTFNVGDTLFFNFTTGFHNVAEVSQAAYGPCTTANPISTITTGPATVTLTAAGPHYYICTVGTHCQIGQKLSINVSAATATPPTTPPPASPPTTPPTTTPTPPAPTPVSPPTTNPSPAPAPSTTTPPPTTPMAPSPVGATPPSPTTSGPSPNGETTPPPPSPSTAARSFTAVIPATFLAVALAFFY</sequence>
<dbReference type="GO" id="GO:0005886">
    <property type="term" value="C:plasma membrane"/>
    <property type="evidence" value="ECO:0000318"/>
    <property type="project" value="GO_Central"/>
</dbReference>
<evidence type="ECO:0000256" key="4">
    <source>
        <dbReference type="ARBA" id="ARBA00023180"/>
    </source>
</evidence>
<dbReference type="PRINTS" id="PR01217">
    <property type="entry name" value="PRICHEXTENSN"/>
</dbReference>
<feature type="compositionally biased region" description="Low complexity" evidence="5">
    <location>
        <begin position="202"/>
        <end position="212"/>
    </location>
</feature>
<evidence type="ECO:0000256" key="2">
    <source>
        <dbReference type="ARBA" id="ARBA00023008"/>
    </source>
</evidence>
<keyword evidence="3" id="KW-1015">Disulfide bond</keyword>
<reference evidence="9" key="2">
    <citation type="submission" date="2017-02" db="EMBL/GenBank/DDBJ databases">
        <title>Sunflower complete genome.</title>
        <authorList>
            <person name="Langlade N."/>
            <person name="Munos S."/>
        </authorList>
    </citation>
    <scope>NUCLEOTIDE SEQUENCE [LARGE SCALE GENOMIC DNA]</scope>
    <source>
        <tissue evidence="9">Leaves</tissue>
    </source>
</reference>
<dbReference type="PANTHER" id="PTHR33021:SF538">
    <property type="entry name" value="BLUE (TYPE 1) COPPER BINDING PROTEIN"/>
    <property type="match status" value="1"/>
</dbReference>
<dbReference type="GO" id="GO:0046872">
    <property type="term" value="F:metal ion binding"/>
    <property type="evidence" value="ECO:0007669"/>
    <property type="project" value="UniProtKB-KW"/>
</dbReference>
<dbReference type="Gramene" id="mRNA:HanXRQr2_Chr12g0524131">
    <property type="protein sequence ID" value="mRNA:HanXRQr2_Chr12g0524131"/>
    <property type="gene ID" value="HanXRQr2_Chr12g0524131"/>
</dbReference>
<protein>
    <submittedName>
        <fullName evidence="8">Blue (Type 1) copper binding protein</fullName>
    </submittedName>
    <submittedName>
        <fullName evidence="9">Putative cupredoxin, Blue (Type 1) copper protein, binding site</fullName>
    </submittedName>
</protein>
<dbReference type="OMA" id="WTIPRNG"/>
<dbReference type="GO" id="GO:0009055">
    <property type="term" value="F:electron transfer activity"/>
    <property type="evidence" value="ECO:0007669"/>
    <property type="project" value="InterPro"/>
</dbReference>
<dbReference type="PROSITE" id="PS00196">
    <property type="entry name" value="COPPER_BLUE"/>
    <property type="match status" value="1"/>
</dbReference>
<dbReference type="Pfam" id="PF02298">
    <property type="entry name" value="Cu_bind_like"/>
    <property type="match status" value="1"/>
</dbReference>
<evidence type="ECO:0000256" key="1">
    <source>
        <dbReference type="ARBA" id="ARBA00022723"/>
    </source>
</evidence>
<dbReference type="FunFam" id="2.60.40.420:FF:000034">
    <property type="entry name" value="Cupredoxin superfamily protein"/>
    <property type="match status" value="1"/>
</dbReference>
<organism evidence="9 10">
    <name type="scientific">Helianthus annuus</name>
    <name type="common">Common sunflower</name>
    <dbReference type="NCBI Taxonomy" id="4232"/>
    <lineage>
        <taxon>Eukaryota</taxon>
        <taxon>Viridiplantae</taxon>
        <taxon>Streptophyta</taxon>
        <taxon>Embryophyta</taxon>
        <taxon>Tracheophyta</taxon>
        <taxon>Spermatophyta</taxon>
        <taxon>Magnoliopsida</taxon>
        <taxon>eudicotyledons</taxon>
        <taxon>Gunneridae</taxon>
        <taxon>Pentapetalae</taxon>
        <taxon>asterids</taxon>
        <taxon>campanulids</taxon>
        <taxon>Asterales</taxon>
        <taxon>Asteraceae</taxon>
        <taxon>Asteroideae</taxon>
        <taxon>Heliantheae alliance</taxon>
        <taxon>Heliantheae</taxon>
        <taxon>Helianthus</taxon>
    </lineage>
</organism>
<evidence type="ECO:0000256" key="3">
    <source>
        <dbReference type="ARBA" id="ARBA00023157"/>
    </source>
</evidence>
<feature type="region of interest" description="Disordered" evidence="5">
    <location>
        <begin position="135"/>
        <end position="223"/>
    </location>
</feature>
<dbReference type="EMBL" id="MNCJ02000327">
    <property type="protein sequence ID" value="KAF5776426.1"/>
    <property type="molecule type" value="Genomic_DNA"/>
</dbReference>
<dbReference type="STRING" id="4232.A0A251SYI5"/>
<evidence type="ECO:0000313" key="9">
    <source>
        <dbReference type="EMBL" id="OTG03927.1"/>
    </source>
</evidence>
<proteinExistence type="predicted"/>
<dbReference type="InterPro" id="IPR008972">
    <property type="entry name" value="Cupredoxin"/>
</dbReference>
<dbReference type="AlphaFoldDB" id="A0A251SYI5"/>
<evidence type="ECO:0000256" key="6">
    <source>
        <dbReference type="SAM" id="SignalP"/>
    </source>
</evidence>
<keyword evidence="1" id="KW-0479">Metal-binding</keyword>
<dbReference type="OrthoDB" id="5421909at2759"/>
<evidence type="ECO:0000313" key="8">
    <source>
        <dbReference type="EMBL" id="KAF5776426.1"/>
    </source>
</evidence>
<feature type="chain" id="PRO_5041059832" evidence="6">
    <location>
        <begin position="29"/>
        <end position="243"/>
    </location>
</feature>
<dbReference type="InterPro" id="IPR003245">
    <property type="entry name" value="Phytocyanin_dom"/>
</dbReference>
<dbReference type="InterPro" id="IPR028871">
    <property type="entry name" value="BlueCu_1_BS"/>
</dbReference>
<reference evidence="8 10" key="1">
    <citation type="journal article" date="2017" name="Nature">
        <title>The sunflower genome provides insights into oil metabolism, flowering and Asterid evolution.</title>
        <authorList>
            <person name="Badouin H."/>
            <person name="Gouzy J."/>
            <person name="Grassa C.J."/>
            <person name="Murat F."/>
            <person name="Staton S.E."/>
            <person name="Cottret L."/>
            <person name="Lelandais-Briere C."/>
            <person name="Owens G.L."/>
            <person name="Carrere S."/>
            <person name="Mayjonade B."/>
            <person name="Legrand L."/>
            <person name="Gill N."/>
            <person name="Kane N.C."/>
            <person name="Bowers J.E."/>
            <person name="Hubner S."/>
            <person name="Bellec A."/>
            <person name="Berard A."/>
            <person name="Berges H."/>
            <person name="Blanchet N."/>
            <person name="Boniface M.C."/>
            <person name="Brunel D."/>
            <person name="Catrice O."/>
            <person name="Chaidir N."/>
            <person name="Claudel C."/>
            <person name="Donnadieu C."/>
            <person name="Faraut T."/>
            <person name="Fievet G."/>
            <person name="Helmstetter N."/>
            <person name="King M."/>
            <person name="Knapp S.J."/>
            <person name="Lai Z."/>
            <person name="Le Paslier M.C."/>
            <person name="Lippi Y."/>
            <person name="Lorenzon L."/>
            <person name="Mandel J.R."/>
            <person name="Marage G."/>
            <person name="Marchand G."/>
            <person name="Marquand E."/>
            <person name="Bret-Mestries E."/>
            <person name="Morien E."/>
            <person name="Nambeesan S."/>
            <person name="Nguyen T."/>
            <person name="Pegot-Espagnet P."/>
            <person name="Pouilly N."/>
            <person name="Raftis F."/>
            <person name="Sallet E."/>
            <person name="Schiex T."/>
            <person name="Thomas J."/>
            <person name="Vandecasteele C."/>
            <person name="Vares D."/>
            <person name="Vear F."/>
            <person name="Vautrin S."/>
            <person name="Crespi M."/>
            <person name="Mangin B."/>
            <person name="Burke J.M."/>
            <person name="Salse J."/>
            <person name="Munos S."/>
            <person name="Vincourt P."/>
            <person name="Rieseberg L.H."/>
            <person name="Langlade N.B."/>
        </authorList>
    </citation>
    <scope>NUCLEOTIDE SEQUENCE [LARGE SCALE GENOMIC DNA]</scope>
    <source>
        <strain evidence="10">cv. SF193</strain>
        <tissue evidence="8">Leaves</tissue>
    </source>
</reference>
<feature type="compositionally biased region" description="Pro residues" evidence="5">
    <location>
        <begin position="140"/>
        <end position="201"/>
    </location>
</feature>
<feature type="domain" description="Phytocyanin" evidence="7">
    <location>
        <begin position="30"/>
        <end position="134"/>
    </location>
</feature>
<dbReference type="PROSITE" id="PS51485">
    <property type="entry name" value="PHYTOCYANIN"/>
    <property type="match status" value="1"/>
</dbReference>
<keyword evidence="4" id="KW-0325">Glycoprotein</keyword>
<evidence type="ECO:0000259" key="7">
    <source>
        <dbReference type="PROSITE" id="PS51485"/>
    </source>
</evidence>
<name>A0A251SYI5_HELAN</name>
<dbReference type="InterPro" id="IPR039391">
    <property type="entry name" value="Phytocyanin-like"/>
</dbReference>
<evidence type="ECO:0000256" key="5">
    <source>
        <dbReference type="SAM" id="MobiDB-lite"/>
    </source>
</evidence>